<feature type="compositionally biased region" description="Pro residues" evidence="1">
    <location>
        <begin position="14"/>
        <end position="25"/>
    </location>
</feature>
<keyword evidence="2" id="KW-1185">Reference proteome</keyword>
<name>A0A915J630_ROMCU</name>
<feature type="region of interest" description="Disordered" evidence="1">
    <location>
        <begin position="1"/>
        <end position="25"/>
    </location>
</feature>
<protein>
    <submittedName>
        <fullName evidence="3">Uncharacterized protein</fullName>
    </submittedName>
</protein>
<dbReference type="WBParaSite" id="nRc.2.0.1.t21239-RA">
    <property type="protein sequence ID" value="nRc.2.0.1.t21239-RA"/>
    <property type="gene ID" value="nRc.2.0.1.g21239"/>
</dbReference>
<reference evidence="3" key="1">
    <citation type="submission" date="2022-11" db="UniProtKB">
        <authorList>
            <consortium name="WormBaseParasite"/>
        </authorList>
    </citation>
    <scope>IDENTIFICATION</scope>
</reference>
<dbReference type="Proteomes" id="UP000887565">
    <property type="component" value="Unplaced"/>
</dbReference>
<proteinExistence type="predicted"/>
<dbReference type="AlphaFoldDB" id="A0A915J630"/>
<evidence type="ECO:0000313" key="3">
    <source>
        <dbReference type="WBParaSite" id="nRc.2.0.1.t21239-RA"/>
    </source>
</evidence>
<accession>A0A915J630</accession>
<evidence type="ECO:0000256" key="1">
    <source>
        <dbReference type="SAM" id="MobiDB-lite"/>
    </source>
</evidence>
<evidence type="ECO:0000313" key="2">
    <source>
        <dbReference type="Proteomes" id="UP000887565"/>
    </source>
</evidence>
<sequence length="113" mass="13222">MRVGGWRGCEWKRPPLPPGDEPALPPPLLEAADKQDVEPAVEALMFKVLLAFRISKTRVFLYKTHLHMYKRQPIFHLCNLYIRNSKIQRMAFESKNFRKHVILLKLAVKKNKA</sequence>
<organism evidence="2 3">
    <name type="scientific">Romanomermis culicivorax</name>
    <name type="common">Nematode worm</name>
    <dbReference type="NCBI Taxonomy" id="13658"/>
    <lineage>
        <taxon>Eukaryota</taxon>
        <taxon>Metazoa</taxon>
        <taxon>Ecdysozoa</taxon>
        <taxon>Nematoda</taxon>
        <taxon>Enoplea</taxon>
        <taxon>Dorylaimia</taxon>
        <taxon>Mermithida</taxon>
        <taxon>Mermithoidea</taxon>
        <taxon>Mermithidae</taxon>
        <taxon>Romanomermis</taxon>
    </lineage>
</organism>